<dbReference type="EC" id="3.-.-.-" evidence="1"/>
<keyword evidence="2" id="KW-1185">Reference proteome</keyword>
<dbReference type="Gene3D" id="3.40.50.1000">
    <property type="entry name" value="HAD superfamily/HAD-like"/>
    <property type="match status" value="1"/>
</dbReference>
<name>A0ABT7UB79_9FIRM</name>
<dbReference type="SFLD" id="SFLDG01140">
    <property type="entry name" value="C2.B:_Phosphomannomutase_and_P"/>
    <property type="match status" value="1"/>
</dbReference>
<reference evidence="1 2" key="2">
    <citation type="submission" date="2023-06" db="EMBL/GenBank/DDBJ databases">
        <title>Identification and characterization of horizontal gene transfer across gut microbiota members of farm animals based on homology search.</title>
        <authorList>
            <person name="Schwarzerova J."/>
            <person name="Nykrynova M."/>
            <person name="Jureckova K."/>
            <person name="Cejkova D."/>
            <person name="Rychlik I."/>
        </authorList>
    </citation>
    <scope>NUCLEOTIDE SEQUENCE [LARGE SCALE GENOMIC DNA]</scope>
    <source>
        <strain evidence="1 2">ET39</strain>
    </source>
</reference>
<dbReference type="InterPro" id="IPR006379">
    <property type="entry name" value="HAD-SF_hydro_IIB"/>
</dbReference>
<keyword evidence="1" id="KW-0378">Hydrolase</keyword>
<reference evidence="2" key="1">
    <citation type="submission" date="2023-06" db="EMBL/GenBank/DDBJ databases">
        <title>Identification and characterization of horizontal gene transfer across gut microbiota members of farm animals based on homology search.</title>
        <authorList>
            <person name="Zeman M."/>
            <person name="Kubasova T."/>
            <person name="Jahodarova E."/>
            <person name="Nykrynova M."/>
            <person name="Rychlik I."/>
        </authorList>
    </citation>
    <scope>NUCLEOTIDE SEQUENCE [LARGE SCALE GENOMIC DNA]</scope>
    <source>
        <strain evidence="2">ET39</strain>
    </source>
</reference>
<organism evidence="1 2">
    <name type="scientific">Amedibacillus dolichus</name>
    <dbReference type="NCBI Taxonomy" id="31971"/>
    <lineage>
        <taxon>Bacteria</taxon>
        <taxon>Bacillati</taxon>
        <taxon>Bacillota</taxon>
        <taxon>Erysipelotrichia</taxon>
        <taxon>Erysipelotrichales</taxon>
        <taxon>Erysipelotrichaceae</taxon>
        <taxon>Amedibacillus</taxon>
    </lineage>
</organism>
<accession>A0ABT7UB79</accession>
<gene>
    <name evidence="1" type="ORF">QUV96_03130</name>
</gene>
<dbReference type="InterPro" id="IPR023214">
    <property type="entry name" value="HAD_sf"/>
</dbReference>
<dbReference type="Proteomes" id="UP001529340">
    <property type="component" value="Unassembled WGS sequence"/>
</dbReference>
<sequence length="256" mass="28457">MKKKIAFFDIDGTLIDMERKKMSDRMVAALHRLQRQGMRICIATGRSPLTLPSFQGVEFDAYLTFNGSYCYDASGVLYHHPIPESDVQTIIANATRIHRPVALATADRLAANGKDPDLVDYFAIAKARVEVAADFDQVAEQEVYQIMMGCRKKDYDAVLQDVQHAKIAAWWDRAVDIIPADGGKGNAIERILERYGLSREDAIAFGDGDNDIEMMEAVSVGVAMANASKRLKAVADMCCPSVREDGISRFCEEHLF</sequence>
<comment type="caution">
    <text evidence="1">The sequence shown here is derived from an EMBL/GenBank/DDBJ whole genome shotgun (WGS) entry which is preliminary data.</text>
</comment>
<evidence type="ECO:0000313" key="1">
    <source>
        <dbReference type="EMBL" id="MDM8156630.1"/>
    </source>
</evidence>
<dbReference type="InterPro" id="IPR036412">
    <property type="entry name" value="HAD-like_sf"/>
</dbReference>
<evidence type="ECO:0000313" key="2">
    <source>
        <dbReference type="Proteomes" id="UP001529340"/>
    </source>
</evidence>
<dbReference type="PROSITE" id="PS01229">
    <property type="entry name" value="COF_2"/>
    <property type="match status" value="1"/>
</dbReference>
<dbReference type="SFLD" id="SFLDS00003">
    <property type="entry name" value="Haloacid_Dehalogenase"/>
    <property type="match status" value="1"/>
</dbReference>
<dbReference type="Pfam" id="PF08282">
    <property type="entry name" value="Hydrolase_3"/>
    <property type="match status" value="1"/>
</dbReference>
<dbReference type="PANTHER" id="PTHR10000:SF25">
    <property type="entry name" value="PHOSPHATASE YKRA-RELATED"/>
    <property type="match status" value="1"/>
</dbReference>
<dbReference type="SUPFAM" id="SSF56784">
    <property type="entry name" value="HAD-like"/>
    <property type="match status" value="1"/>
</dbReference>
<proteinExistence type="predicted"/>
<dbReference type="RefSeq" id="WP_289607094.1">
    <property type="nucleotide sequence ID" value="NZ_JAUDCG010000009.1"/>
</dbReference>
<dbReference type="InterPro" id="IPR000150">
    <property type="entry name" value="Cof"/>
</dbReference>
<dbReference type="PANTHER" id="PTHR10000">
    <property type="entry name" value="PHOSPHOSERINE PHOSPHATASE"/>
    <property type="match status" value="1"/>
</dbReference>
<dbReference type="NCBIfam" id="TIGR00099">
    <property type="entry name" value="Cof-subfamily"/>
    <property type="match status" value="1"/>
</dbReference>
<dbReference type="EMBL" id="JAUDCG010000009">
    <property type="protein sequence ID" value="MDM8156630.1"/>
    <property type="molecule type" value="Genomic_DNA"/>
</dbReference>
<dbReference type="GO" id="GO:0016787">
    <property type="term" value="F:hydrolase activity"/>
    <property type="evidence" value="ECO:0007669"/>
    <property type="project" value="UniProtKB-KW"/>
</dbReference>
<dbReference type="Gene3D" id="3.30.1240.10">
    <property type="match status" value="1"/>
</dbReference>
<dbReference type="NCBIfam" id="TIGR01484">
    <property type="entry name" value="HAD-SF-IIB"/>
    <property type="match status" value="1"/>
</dbReference>
<protein>
    <submittedName>
        <fullName evidence="1">HAD family hydrolase</fullName>
        <ecNumber evidence="1">3.-.-.-</ecNumber>
    </submittedName>
</protein>